<dbReference type="InterPro" id="IPR004472">
    <property type="entry name" value="DTB_synth_BioD"/>
</dbReference>
<dbReference type="NCBIfam" id="TIGR00347">
    <property type="entry name" value="bioD"/>
    <property type="match status" value="1"/>
</dbReference>
<dbReference type="Proteomes" id="UP001069802">
    <property type="component" value="Unassembled WGS sequence"/>
</dbReference>
<keyword evidence="2" id="KW-0547">Nucleotide-binding</keyword>
<dbReference type="PANTHER" id="PTHR43210:SF5">
    <property type="entry name" value="DETHIOBIOTIN SYNTHETASE"/>
    <property type="match status" value="1"/>
</dbReference>
<comment type="function">
    <text evidence="2">Catalyzes a mechanistically unusual reaction, the ATP-dependent insertion of CO2 between the N7 and N8 nitrogen atoms of 7,8-diaminopelargonic acid (DAPA, also called 7,8-diammoniononanoate) to form a ureido ring.</text>
</comment>
<comment type="pathway">
    <text evidence="2">Cofactor biosynthesis; biotin biosynthesis; biotin from 7,8-diaminononanoate: step 1/2.</text>
</comment>
<comment type="catalytic activity">
    <reaction evidence="2">
        <text>(7R,8S)-7,8-diammoniononanoate + CO2 + ATP = (4R,5S)-dethiobiotin + ADP + phosphate + 3 H(+)</text>
        <dbReference type="Rhea" id="RHEA:15805"/>
        <dbReference type="ChEBI" id="CHEBI:15378"/>
        <dbReference type="ChEBI" id="CHEBI:16526"/>
        <dbReference type="ChEBI" id="CHEBI:30616"/>
        <dbReference type="ChEBI" id="CHEBI:43474"/>
        <dbReference type="ChEBI" id="CHEBI:149469"/>
        <dbReference type="ChEBI" id="CHEBI:149473"/>
        <dbReference type="ChEBI" id="CHEBI:456216"/>
        <dbReference type="EC" id="6.3.3.3"/>
    </reaction>
</comment>
<proteinExistence type="inferred from homology"/>
<evidence type="ECO:0000313" key="3">
    <source>
        <dbReference type="EMBL" id="MCZ4282141.1"/>
    </source>
</evidence>
<comment type="subcellular location">
    <subcellularLocation>
        <location evidence="2">Cytoplasm</location>
    </subcellularLocation>
</comment>
<dbReference type="Pfam" id="PF13500">
    <property type="entry name" value="AAA_26"/>
    <property type="match status" value="1"/>
</dbReference>
<accession>A0ABT4LM52</accession>
<sequence length="217" mass="23916">MSKQLEKGVFITGTDTGVGKTFAAAALVKRLKAHYWKPVQTGPEEEHDAPEIQRLSCIETDQILPCLYSFPDPLSPHEAAKRVKQKIEFGHFKLPDIKSKEFLVVEGAGGVMVPLDDRHMMLDLMAQLELPALIVARSGLGTINHTLLTITALRNRGVKLAGVILNGPENKANLEAIEQYGKTEVLAELPFCTDVTPESLGSLMPRLDRVAQYFGRE</sequence>
<dbReference type="CDD" id="cd03109">
    <property type="entry name" value="DTBS"/>
    <property type="match status" value="1"/>
</dbReference>
<dbReference type="PANTHER" id="PTHR43210">
    <property type="entry name" value="DETHIOBIOTIN SYNTHETASE"/>
    <property type="match status" value="1"/>
</dbReference>
<comment type="subunit">
    <text evidence="2">Homodimer.</text>
</comment>
<feature type="binding site" evidence="2">
    <location>
        <position position="21"/>
    </location>
    <ligand>
        <name>Mg(2+)</name>
        <dbReference type="ChEBI" id="CHEBI:18420"/>
    </ligand>
</feature>
<comment type="similarity">
    <text evidence="2">Belongs to the dethiobiotin synthetase family.</text>
</comment>
<feature type="binding site" evidence="2">
    <location>
        <position position="48"/>
    </location>
    <ligand>
        <name>ATP</name>
        <dbReference type="ChEBI" id="CHEBI:30616"/>
    </ligand>
</feature>
<keyword evidence="2" id="KW-0963">Cytoplasm</keyword>
<organism evidence="3 4">
    <name type="scientific">Kiloniella laminariae</name>
    <dbReference type="NCBI Taxonomy" id="454162"/>
    <lineage>
        <taxon>Bacteria</taxon>
        <taxon>Pseudomonadati</taxon>
        <taxon>Pseudomonadota</taxon>
        <taxon>Alphaproteobacteria</taxon>
        <taxon>Rhodospirillales</taxon>
        <taxon>Kiloniellaceae</taxon>
        <taxon>Kiloniella</taxon>
    </lineage>
</organism>
<comment type="caution">
    <text evidence="2">Lacks conserved residue(s) required for the propagation of feature annotation.</text>
</comment>
<dbReference type="HAMAP" id="MF_00336">
    <property type="entry name" value="BioD"/>
    <property type="match status" value="1"/>
</dbReference>
<name>A0ABT4LM52_9PROT</name>
<dbReference type="EC" id="6.3.3.3" evidence="2"/>
<keyword evidence="4" id="KW-1185">Reference proteome</keyword>
<keyword evidence="2" id="KW-0479">Metal-binding</keyword>
<keyword evidence="2 3" id="KW-0436">Ligase</keyword>
<comment type="cofactor">
    <cofactor evidence="2">
        <name>Mg(2+)</name>
        <dbReference type="ChEBI" id="CHEBI:18420"/>
    </cofactor>
</comment>
<dbReference type="SUPFAM" id="SSF52540">
    <property type="entry name" value="P-loop containing nucleoside triphosphate hydrolases"/>
    <property type="match status" value="1"/>
</dbReference>
<keyword evidence="1 2" id="KW-0093">Biotin biosynthesis</keyword>
<evidence type="ECO:0000256" key="1">
    <source>
        <dbReference type="ARBA" id="ARBA00022756"/>
    </source>
</evidence>
<comment type="caution">
    <text evidence="3">The sequence shown here is derived from an EMBL/GenBank/DDBJ whole genome shotgun (WGS) entry which is preliminary data.</text>
</comment>
<feature type="active site" evidence="2">
    <location>
        <position position="37"/>
    </location>
</feature>
<gene>
    <name evidence="2 3" type="primary">bioD</name>
    <name evidence="3" type="ORF">O4H49_15235</name>
</gene>
<feature type="binding site" evidence="2">
    <location>
        <begin position="17"/>
        <end position="22"/>
    </location>
    <ligand>
        <name>ATP</name>
        <dbReference type="ChEBI" id="CHEBI:30616"/>
    </ligand>
</feature>
<dbReference type="InterPro" id="IPR027417">
    <property type="entry name" value="P-loop_NTPase"/>
</dbReference>
<feature type="binding site" evidence="2">
    <location>
        <begin position="106"/>
        <end position="109"/>
    </location>
    <ligand>
        <name>ATP</name>
        <dbReference type="ChEBI" id="CHEBI:30616"/>
    </ligand>
</feature>
<dbReference type="PIRSF" id="PIRSF006755">
    <property type="entry name" value="DTB_synth"/>
    <property type="match status" value="1"/>
</dbReference>
<dbReference type="GO" id="GO:0004141">
    <property type="term" value="F:dethiobiotin synthase activity"/>
    <property type="evidence" value="ECO:0007669"/>
    <property type="project" value="UniProtKB-EC"/>
</dbReference>
<dbReference type="EMBL" id="JAPWGY010000005">
    <property type="protein sequence ID" value="MCZ4282141.1"/>
    <property type="molecule type" value="Genomic_DNA"/>
</dbReference>
<dbReference type="RefSeq" id="WP_269424287.1">
    <property type="nucleotide sequence ID" value="NZ_JAPWGY010000005.1"/>
</dbReference>
<evidence type="ECO:0000313" key="4">
    <source>
        <dbReference type="Proteomes" id="UP001069802"/>
    </source>
</evidence>
<feature type="binding site" evidence="2">
    <location>
        <position position="48"/>
    </location>
    <ligand>
        <name>Mg(2+)</name>
        <dbReference type="ChEBI" id="CHEBI:18420"/>
    </ligand>
</feature>
<feature type="binding site" evidence="2">
    <location>
        <position position="41"/>
    </location>
    <ligand>
        <name>substrate</name>
    </ligand>
</feature>
<evidence type="ECO:0000256" key="2">
    <source>
        <dbReference type="HAMAP-Rule" id="MF_00336"/>
    </source>
</evidence>
<feature type="binding site" evidence="2">
    <location>
        <position position="106"/>
    </location>
    <ligand>
        <name>Mg(2+)</name>
        <dbReference type="ChEBI" id="CHEBI:18420"/>
    </ligand>
</feature>
<reference evidence="3" key="1">
    <citation type="submission" date="2022-12" db="EMBL/GenBank/DDBJ databases">
        <title>Bacterial isolates from different developmental stages of Nematostella vectensis.</title>
        <authorList>
            <person name="Fraune S."/>
        </authorList>
    </citation>
    <scope>NUCLEOTIDE SEQUENCE</scope>
    <source>
        <strain evidence="3">G21630-S1</strain>
    </source>
</reference>
<dbReference type="Gene3D" id="3.40.50.300">
    <property type="entry name" value="P-loop containing nucleotide triphosphate hydrolases"/>
    <property type="match status" value="1"/>
</dbReference>
<keyword evidence="2" id="KW-0460">Magnesium</keyword>
<keyword evidence="2" id="KW-0067">ATP-binding</keyword>
<protein>
    <recommendedName>
        <fullName evidence="2">ATP-dependent dethiobiotin synthetase BioD</fullName>
        <ecNumber evidence="2">6.3.3.3</ecNumber>
    </recommendedName>
    <alternativeName>
        <fullName evidence="2">DTB synthetase</fullName>
        <shortName evidence="2">DTBS</shortName>
    </alternativeName>
    <alternativeName>
        <fullName evidence="2">Dethiobiotin synthase</fullName>
    </alternativeName>
</protein>